<evidence type="ECO:0000313" key="1">
    <source>
        <dbReference type="EMBL" id="ETJ32315.1"/>
    </source>
</evidence>
<gene>
    <name evidence="1" type="ORF">Q604_UNBC13221G0002</name>
</gene>
<protein>
    <submittedName>
        <fullName evidence="1">Uncharacterized protein</fullName>
    </submittedName>
</protein>
<organism evidence="1">
    <name type="scientific">human gut metagenome</name>
    <dbReference type="NCBI Taxonomy" id="408170"/>
    <lineage>
        <taxon>unclassified sequences</taxon>
        <taxon>metagenomes</taxon>
        <taxon>organismal metagenomes</taxon>
    </lineage>
</organism>
<feature type="non-terminal residue" evidence="1">
    <location>
        <position position="24"/>
    </location>
</feature>
<dbReference type="EMBL" id="AZMM01013221">
    <property type="protein sequence ID" value="ETJ32315.1"/>
    <property type="molecule type" value="Genomic_DNA"/>
</dbReference>
<sequence length="24" mass="2826">MSDTLLTLRDVHINFPARKNWLGK</sequence>
<reference evidence="1" key="1">
    <citation type="submission" date="2013-12" db="EMBL/GenBank/DDBJ databases">
        <title>A Varibaculum cambriense genome reconstructed from a premature infant gut community with otherwise low bacterial novelty that shifts toward anaerobic metabolism during the third week of life.</title>
        <authorList>
            <person name="Brown C.T."/>
            <person name="Sharon I."/>
            <person name="Thomas B.C."/>
            <person name="Castelle C.J."/>
            <person name="Morowitz M.J."/>
            <person name="Banfield J.F."/>
        </authorList>
    </citation>
    <scope>NUCLEOTIDE SEQUENCE</scope>
</reference>
<comment type="caution">
    <text evidence="1">The sequence shown here is derived from an EMBL/GenBank/DDBJ whole genome shotgun (WGS) entry which is preliminary data.</text>
</comment>
<name>W1XS81_9ZZZZ</name>
<proteinExistence type="predicted"/>
<accession>W1XS81</accession>
<dbReference type="AlphaFoldDB" id="W1XS81"/>